<dbReference type="Gene3D" id="3.10.129.10">
    <property type="entry name" value="Hotdog Thioesterase"/>
    <property type="match status" value="1"/>
</dbReference>
<accession>A0A6J5ZRH7</accession>
<dbReference type="InterPro" id="IPR050563">
    <property type="entry name" value="4-hydroxybenzoyl-CoA_TE"/>
</dbReference>
<dbReference type="CDD" id="cd00586">
    <property type="entry name" value="4HBT"/>
    <property type="match status" value="1"/>
</dbReference>
<dbReference type="GO" id="GO:0047617">
    <property type="term" value="F:fatty acyl-CoA hydrolase activity"/>
    <property type="evidence" value="ECO:0007669"/>
    <property type="project" value="TreeGrafter"/>
</dbReference>
<gene>
    <name evidence="1" type="ORF">UFOPK3547_00979</name>
</gene>
<dbReference type="PANTHER" id="PTHR31793">
    <property type="entry name" value="4-HYDROXYBENZOYL-COA THIOESTERASE FAMILY MEMBER"/>
    <property type="match status" value="1"/>
</dbReference>
<dbReference type="PANTHER" id="PTHR31793:SF39">
    <property type="entry name" value="THIOESTERASE_THIOL ESTER DEHYDRASE-ISOMERASE"/>
    <property type="match status" value="1"/>
</dbReference>
<protein>
    <submittedName>
        <fullName evidence="1">Unannotated protein</fullName>
    </submittedName>
</protein>
<evidence type="ECO:0000313" key="1">
    <source>
        <dbReference type="EMBL" id="CAB4344725.1"/>
    </source>
</evidence>
<dbReference type="Pfam" id="PF13279">
    <property type="entry name" value="4HBT_2"/>
    <property type="match status" value="1"/>
</dbReference>
<proteinExistence type="predicted"/>
<dbReference type="AlphaFoldDB" id="A0A6J5ZRH7"/>
<dbReference type="InterPro" id="IPR029069">
    <property type="entry name" value="HotDog_dom_sf"/>
</dbReference>
<dbReference type="EMBL" id="CAESAN010000075">
    <property type="protein sequence ID" value="CAB4344725.1"/>
    <property type="molecule type" value="Genomic_DNA"/>
</dbReference>
<name>A0A6J5ZRH7_9ZZZZ</name>
<reference evidence="1" key="1">
    <citation type="submission" date="2020-05" db="EMBL/GenBank/DDBJ databases">
        <authorList>
            <person name="Chiriac C."/>
            <person name="Salcher M."/>
            <person name="Ghai R."/>
            <person name="Kavagutti S V."/>
        </authorList>
    </citation>
    <scope>NUCLEOTIDE SEQUENCE</scope>
</reference>
<organism evidence="1">
    <name type="scientific">freshwater metagenome</name>
    <dbReference type="NCBI Taxonomy" id="449393"/>
    <lineage>
        <taxon>unclassified sequences</taxon>
        <taxon>metagenomes</taxon>
        <taxon>ecological metagenomes</taxon>
    </lineage>
</organism>
<dbReference type="SUPFAM" id="SSF54637">
    <property type="entry name" value="Thioesterase/thiol ester dehydrase-isomerase"/>
    <property type="match status" value="1"/>
</dbReference>
<sequence length="151" mass="16836">MGLTLEREGWPFSYVDRVRFGDLDAMRHLNNVAFLGFFESARIAYIQSLVASHSPVTPEDEVGLIFAEAHINYRSPALFDEEIRTFIRPRALKRSSFRTEFLMTSETDGRTLAEGWGALVGYNYAADKATPISEPIAAALRASGAEADPEF</sequence>